<protein>
    <submittedName>
        <fullName evidence="2">Uncharacterized protein</fullName>
    </submittedName>
</protein>
<accession>A0A9D5HDW6</accession>
<sequence>MESKAPNGAAITDPFAYIDAEFGDPCPSESEIRRFPLLSVLSCTSSFSPSSHFRPADAPILSSSSSLPDSPDAAAAAADATTTAVVADVATTTTVVADVATTALAADATTVTDIADASTTADSAALDLELPPSPNPASPDEIPTERPPKRFKECIGEDSKPTSSVPGEEVDEKHDERD</sequence>
<evidence type="ECO:0000313" key="3">
    <source>
        <dbReference type="Proteomes" id="UP001085076"/>
    </source>
</evidence>
<name>A0A9D5HDW6_9LILI</name>
<proteinExistence type="predicted"/>
<dbReference type="AlphaFoldDB" id="A0A9D5HDW6"/>
<reference evidence="2" key="1">
    <citation type="submission" date="2021-03" db="EMBL/GenBank/DDBJ databases">
        <authorList>
            <person name="Li Z."/>
            <person name="Yang C."/>
        </authorList>
    </citation>
    <scope>NUCLEOTIDE SEQUENCE</scope>
    <source>
        <strain evidence="2">Dzin_1.0</strain>
        <tissue evidence="2">Leaf</tissue>
    </source>
</reference>
<dbReference type="EMBL" id="JAGGNH010000005">
    <property type="protein sequence ID" value="KAJ0972720.1"/>
    <property type="molecule type" value="Genomic_DNA"/>
</dbReference>
<feature type="region of interest" description="Disordered" evidence="1">
    <location>
        <begin position="46"/>
        <end position="72"/>
    </location>
</feature>
<feature type="region of interest" description="Disordered" evidence="1">
    <location>
        <begin position="126"/>
        <end position="178"/>
    </location>
</feature>
<feature type="compositionally biased region" description="Basic and acidic residues" evidence="1">
    <location>
        <begin position="143"/>
        <end position="160"/>
    </location>
</feature>
<evidence type="ECO:0000313" key="2">
    <source>
        <dbReference type="EMBL" id="KAJ0972720.1"/>
    </source>
</evidence>
<comment type="caution">
    <text evidence="2">The sequence shown here is derived from an EMBL/GenBank/DDBJ whole genome shotgun (WGS) entry which is preliminary data.</text>
</comment>
<dbReference type="Proteomes" id="UP001085076">
    <property type="component" value="Miscellaneous, Linkage group lg05"/>
</dbReference>
<keyword evidence="3" id="KW-1185">Reference proteome</keyword>
<reference evidence="2" key="2">
    <citation type="journal article" date="2022" name="Hortic Res">
        <title>The genome of Dioscorea zingiberensis sheds light on the biosynthesis, origin and evolution of the medicinally important diosgenin saponins.</title>
        <authorList>
            <person name="Li Y."/>
            <person name="Tan C."/>
            <person name="Li Z."/>
            <person name="Guo J."/>
            <person name="Li S."/>
            <person name="Chen X."/>
            <person name="Wang C."/>
            <person name="Dai X."/>
            <person name="Yang H."/>
            <person name="Song W."/>
            <person name="Hou L."/>
            <person name="Xu J."/>
            <person name="Tong Z."/>
            <person name="Xu A."/>
            <person name="Yuan X."/>
            <person name="Wang W."/>
            <person name="Yang Q."/>
            <person name="Chen L."/>
            <person name="Sun Z."/>
            <person name="Wang K."/>
            <person name="Pan B."/>
            <person name="Chen J."/>
            <person name="Bao Y."/>
            <person name="Liu F."/>
            <person name="Qi X."/>
            <person name="Gang D.R."/>
            <person name="Wen J."/>
            <person name="Li J."/>
        </authorList>
    </citation>
    <scope>NUCLEOTIDE SEQUENCE</scope>
    <source>
        <strain evidence="2">Dzin_1.0</strain>
    </source>
</reference>
<organism evidence="2 3">
    <name type="scientific">Dioscorea zingiberensis</name>
    <dbReference type="NCBI Taxonomy" id="325984"/>
    <lineage>
        <taxon>Eukaryota</taxon>
        <taxon>Viridiplantae</taxon>
        <taxon>Streptophyta</taxon>
        <taxon>Embryophyta</taxon>
        <taxon>Tracheophyta</taxon>
        <taxon>Spermatophyta</taxon>
        <taxon>Magnoliopsida</taxon>
        <taxon>Liliopsida</taxon>
        <taxon>Dioscoreales</taxon>
        <taxon>Dioscoreaceae</taxon>
        <taxon>Dioscorea</taxon>
    </lineage>
</organism>
<gene>
    <name evidence="2" type="ORF">J5N97_020679</name>
</gene>
<evidence type="ECO:0000256" key="1">
    <source>
        <dbReference type="SAM" id="MobiDB-lite"/>
    </source>
</evidence>